<feature type="transmembrane region" description="Helical" evidence="1">
    <location>
        <begin position="130"/>
        <end position="151"/>
    </location>
</feature>
<keyword evidence="3" id="KW-1185">Reference proteome</keyword>
<reference evidence="2 3" key="1">
    <citation type="journal article" date="2019" name="ISME J.">
        <title>Candidatus Macondimonas diazotrophica, a novel gammaproteobacterial genus dominating crude-oil-contaminated coastal sediments.</title>
        <authorList>
            <person name="Karthikeyan S."/>
            <person name="Konstantinidis K."/>
        </authorList>
    </citation>
    <scope>NUCLEOTIDE SEQUENCE [LARGE SCALE GENOMIC DNA]</scope>
    <source>
        <strain evidence="2 3">KTK01</strain>
    </source>
</reference>
<feature type="transmembrane region" description="Helical" evidence="1">
    <location>
        <begin position="92"/>
        <end position="110"/>
    </location>
</feature>
<keyword evidence="1" id="KW-0472">Membrane</keyword>
<dbReference type="EMBL" id="SRIO01000010">
    <property type="protein sequence ID" value="TFZ82365.1"/>
    <property type="molecule type" value="Genomic_DNA"/>
</dbReference>
<dbReference type="AlphaFoldDB" id="A0A4Z0F9T7"/>
<evidence type="ECO:0000313" key="3">
    <source>
        <dbReference type="Proteomes" id="UP000297890"/>
    </source>
</evidence>
<name>A0A4Z0F9T7_9GAMM</name>
<proteinExistence type="predicted"/>
<dbReference type="OrthoDB" id="653003at2"/>
<keyword evidence="1" id="KW-0812">Transmembrane</keyword>
<accession>A0A4Z0F9T7</accession>
<protein>
    <submittedName>
        <fullName evidence="2">Uncharacterized protein</fullName>
    </submittedName>
</protein>
<comment type="caution">
    <text evidence="2">The sequence shown here is derived from an EMBL/GenBank/DDBJ whole genome shotgun (WGS) entry which is preliminary data.</text>
</comment>
<evidence type="ECO:0000313" key="2">
    <source>
        <dbReference type="EMBL" id="TFZ82365.1"/>
    </source>
</evidence>
<gene>
    <name evidence="2" type="ORF">E4680_08875</name>
</gene>
<sequence>MLIAIRLTRLAQLFHSLDPAPFREKDLDPAAETYLVESAEEIGADSPIALVFELPEAEIPTAAPLLPEAISHYFIARAVSSRRELNRLLREGRAALVIGLAFLGLCLVASEVMSQWGTPLTARFLGEGLLIVGWVALWRPLEIFLYAWWPLYRRIRVHRRLAKAPVWIRATPPGALSKPGSSG</sequence>
<keyword evidence="1" id="KW-1133">Transmembrane helix</keyword>
<dbReference type="Proteomes" id="UP000297890">
    <property type="component" value="Unassembled WGS sequence"/>
</dbReference>
<organism evidence="2 3">
    <name type="scientific">Candidatus Macondimonas diazotrophica</name>
    <dbReference type="NCBI Taxonomy" id="2305248"/>
    <lineage>
        <taxon>Bacteria</taxon>
        <taxon>Pseudomonadati</taxon>
        <taxon>Pseudomonadota</taxon>
        <taxon>Gammaproteobacteria</taxon>
        <taxon>Chromatiales</taxon>
        <taxon>Ectothiorhodospiraceae</taxon>
        <taxon>Candidatus Macondimonas</taxon>
    </lineage>
</organism>
<evidence type="ECO:0000256" key="1">
    <source>
        <dbReference type="SAM" id="Phobius"/>
    </source>
</evidence>